<evidence type="ECO:0000313" key="1">
    <source>
        <dbReference type="EMBL" id="QBO37041.1"/>
    </source>
</evidence>
<dbReference type="AlphaFoldDB" id="A0A4P6YW81"/>
<dbReference type="EMBL" id="CP037940">
    <property type="protein sequence ID" value="QBO37041.1"/>
    <property type="molecule type" value="Genomic_DNA"/>
</dbReference>
<dbReference type="Proteomes" id="UP000292886">
    <property type="component" value="Chromosome"/>
</dbReference>
<sequence>MFEKNNKSIVAMEMEYMGIAVGNVVFFTTKYDGKRNRATGIVKAISGNVVTVSKLPSRMEVTTEYTNSVTPWGMYGWPVEKYNEWAKGNSFLTDDEDWYVTEADMVDIPSSK</sequence>
<gene>
    <name evidence="1" type="ORF">EQG49_11550</name>
</gene>
<dbReference type="KEGG" id="wei:EQG49_11550"/>
<organism evidence="1 2">
    <name type="scientific">Periweissella cryptocerci</name>
    <dbReference type="NCBI Taxonomy" id="2506420"/>
    <lineage>
        <taxon>Bacteria</taxon>
        <taxon>Bacillati</taxon>
        <taxon>Bacillota</taxon>
        <taxon>Bacilli</taxon>
        <taxon>Lactobacillales</taxon>
        <taxon>Lactobacillaceae</taxon>
        <taxon>Periweissella</taxon>
    </lineage>
</organism>
<reference evidence="2" key="1">
    <citation type="submission" date="2019-03" db="EMBL/GenBank/DDBJ databases">
        <title>Weissella sp. 26KH-42 Genome sequencing.</title>
        <authorList>
            <person name="Heo J."/>
            <person name="Kim S.-J."/>
            <person name="Kim J.-S."/>
            <person name="Hong S.-B."/>
            <person name="Kwon S.-W."/>
        </authorList>
    </citation>
    <scope>NUCLEOTIDE SEQUENCE [LARGE SCALE GENOMIC DNA]</scope>
    <source>
        <strain evidence="2">26KH-42</strain>
    </source>
</reference>
<protein>
    <submittedName>
        <fullName evidence="1">Uncharacterized protein</fullName>
    </submittedName>
</protein>
<proteinExistence type="predicted"/>
<name>A0A4P6YW81_9LACO</name>
<evidence type="ECO:0000313" key="2">
    <source>
        <dbReference type="Proteomes" id="UP000292886"/>
    </source>
</evidence>
<keyword evidence="2" id="KW-1185">Reference proteome</keyword>
<dbReference type="RefSeq" id="WP_133364118.1">
    <property type="nucleotide sequence ID" value="NZ_CP037940.1"/>
</dbReference>
<accession>A0A4P6YW81</accession>